<evidence type="ECO:0008006" key="4">
    <source>
        <dbReference type="Google" id="ProtNLM"/>
    </source>
</evidence>
<dbReference type="CDD" id="cd20170">
    <property type="entry name" value="Peptidase_M90-like"/>
    <property type="match status" value="1"/>
</dbReference>
<dbReference type="GO" id="GO:0005829">
    <property type="term" value="C:cytosol"/>
    <property type="evidence" value="ECO:0007669"/>
    <property type="project" value="TreeGrafter"/>
</dbReference>
<name>A0A2T1N7N1_9FLAO</name>
<dbReference type="InterPro" id="IPR010384">
    <property type="entry name" value="MtfA_fam"/>
</dbReference>
<sequence>MLLQLLLQTKQQEELERQLIYEYIIPIGVVLIAIFIVYKLARAFQFFYASRFKKPLFNHVYFKLKKLTPLQLSILKNEYTFYRKLSPKHQVYFEHRVATFLKEITFIGKQELQITEQMKVIIAATSSLLNFGFRNYRIKLLDKVLLYPTAFYSKLNENMHKGEFNPSYKAIVLSWEDVLHGYSIDNDNFNVAIHEFVHAMHLDCLNQKGLKAAIFINGFSDIAHFIETNEDYKNRLIESEYFRDYAYTNQFEFLSVIIETFIETPGEFKRQFPELYRLVKRMLNFNFANY</sequence>
<feature type="transmembrane region" description="Helical" evidence="1">
    <location>
        <begin position="20"/>
        <end position="41"/>
    </location>
</feature>
<dbReference type="OrthoDB" id="9786424at2"/>
<keyword evidence="1" id="KW-0812">Transmembrane</keyword>
<evidence type="ECO:0000313" key="2">
    <source>
        <dbReference type="EMBL" id="PSG87885.1"/>
    </source>
</evidence>
<proteinExistence type="predicted"/>
<dbReference type="AlphaFoldDB" id="A0A2T1N7N1"/>
<dbReference type="InterPro" id="IPR042252">
    <property type="entry name" value="MtfA_N"/>
</dbReference>
<organism evidence="2 3">
    <name type="scientific">Mesoflavibacter zeaxanthinifaciens subsp. sabulilitoris</name>
    <dbReference type="NCBI Taxonomy" id="1520893"/>
    <lineage>
        <taxon>Bacteria</taxon>
        <taxon>Pseudomonadati</taxon>
        <taxon>Bacteroidota</taxon>
        <taxon>Flavobacteriia</taxon>
        <taxon>Flavobacteriales</taxon>
        <taxon>Flavobacteriaceae</taxon>
        <taxon>Mesoflavibacter</taxon>
    </lineage>
</organism>
<evidence type="ECO:0000313" key="3">
    <source>
        <dbReference type="Proteomes" id="UP000238430"/>
    </source>
</evidence>
<dbReference type="Pfam" id="PF06167">
    <property type="entry name" value="Peptidase_M90"/>
    <property type="match status" value="1"/>
</dbReference>
<dbReference type="GO" id="GO:0008237">
    <property type="term" value="F:metallopeptidase activity"/>
    <property type="evidence" value="ECO:0007669"/>
    <property type="project" value="InterPro"/>
</dbReference>
<dbReference type="RefSeq" id="WP_051169899.1">
    <property type="nucleotide sequence ID" value="NZ_JACHWV010000004.1"/>
</dbReference>
<dbReference type="SUPFAM" id="SSF55486">
    <property type="entry name" value="Metalloproteases ('zincins'), catalytic domain"/>
    <property type="match status" value="1"/>
</dbReference>
<dbReference type="Gene3D" id="3.40.390.10">
    <property type="entry name" value="Collagenase (Catalytic Domain)"/>
    <property type="match status" value="1"/>
</dbReference>
<protein>
    <recommendedName>
        <fullName evidence="4">Zinc-dependent peptidase</fullName>
    </recommendedName>
</protein>
<dbReference type="Gene3D" id="1.10.472.150">
    <property type="entry name" value="Glucose-regulated metallo-peptidase M90, N-terminal domain"/>
    <property type="match status" value="1"/>
</dbReference>
<dbReference type="InterPro" id="IPR024079">
    <property type="entry name" value="MetalloPept_cat_dom_sf"/>
</dbReference>
<dbReference type="GO" id="GO:0004177">
    <property type="term" value="F:aminopeptidase activity"/>
    <property type="evidence" value="ECO:0007669"/>
    <property type="project" value="TreeGrafter"/>
</dbReference>
<dbReference type="PANTHER" id="PTHR30164:SF2">
    <property type="entry name" value="PROTEIN MTFA"/>
    <property type="match status" value="1"/>
</dbReference>
<keyword evidence="1" id="KW-1133">Transmembrane helix</keyword>
<dbReference type="PANTHER" id="PTHR30164">
    <property type="entry name" value="MTFA PEPTIDASE"/>
    <property type="match status" value="1"/>
</dbReference>
<comment type="caution">
    <text evidence="2">The sequence shown here is derived from an EMBL/GenBank/DDBJ whole genome shotgun (WGS) entry which is preliminary data.</text>
</comment>
<accession>A0A2T1N7N1</accession>
<gene>
    <name evidence="2" type="ORF">C7H61_11790</name>
</gene>
<dbReference type="Proteomes" id="UP000238430">
    <property type="component" value="Unassembled WGS sequence"/>
</dbReference>
<evidence type="ECO:0000256" key="1">
    <source>
        <dbReference type="SAM" id="Phobius"/>
    </source>
</evidence>
<reference evidence="2 3" key="1">
    <citation type="submission" date="2018-03" db="EMBL/GenBank/DDBJ databases">
        <title>Mesoflavibacter sp. HG37 and Mesoflavibacter sp. HG96 sp.nov., two marine bacteria isolated from seawater of Western Pacific Ocean.</title>
        <authorList>
            <person name="Cheng H."/>
            <person name="Wu Y.-H."/>
            <person name="Guo L.-L."/>
            <person name="Xu X.-W."/>
        </authorList>
    </citation>
    <scope>NUCLEOTIDE SEQUENCE [LARGE SCALE GENOMIC DNA]</scope>
    <source>
        <strain evidence="2 3">KCTC 42117</strain>
    </source>
</reference>
<dbReference type="EMBL" id="PXOT01000025">
    <property type="protein sequence ID" value="PSG87885.1"/>
    <property type="molecule type" value="Genomic_DNA"/>
</dbReference>
<keyword evidence="1" id="KW-0472">Membrane</keyword>
<keyword evidence="3" id="KW-1185">Reference proteome</keyword>